<dbReference type="PATRIC" id="fig|303541.3.peg.912"/>
<evidence type="ECO:0000313" key="4">
    <source>
        <dbReference type="EMBL" id="KJY61471.1"/>
    </source>
</evidence>
<evidence type="ECO:0000313" key="5">
    <source>
        <dbReference type="Proteomes" id="UP000033682"/>
    </source>
</evidence>
<dbReference type="Gene3D" id="3.20.20.380">
    <property type="entry name" value="Copper homeostasis (CutC) domain"/>
    <property type="match status" value="1"/>
</dbReference>
<comment type="subcellular location">
    <subcellularLocation>
        <location evidence="3">Cytoplasm</location>
    </subcellularLocation>
</comment>
<dbReference type="Pfam" id="PF03932">
    <property type="entry name" value="CutC"/>
    <property type="match status" value="1"/>
</dbReference>
<keyword evidence="2 3" id="KW-0963">Cytoplasm</keyword>
<dbReference type="STRING" id="303541.JF72_07550"/>
<dbReference type="PANTHER" id="PTHR12598:SF0">
    <property type="entry name" value="COPPER HOMEOSTASIS PROTEIN CUTC HOMOLOG"/>
    <property type="match status" value="1"/>
</dbReference>
<dbReference type="HAMAP" id="MF_00795">
    <property type="entry name" value="CutC"/>
    <property type="match status" value="1"/>
</dbReference>
<dbReference type="Proteomes" id="UP000033682">
    <property type="component" value="Unassembled WGS sequence"/>
</dbReference>
<comment type="caution">
    <text evidence="3">Once thought to be involved in copper homeostasis, experiments in E.coli have shown this is not the case.</text>
</comment>
<protein>
    <recommendedName>
        <fullName evidence="3">PF03932 family protein CutC</fullName>
    </recommendedName>
</protein>
<dbReference type="AlphaFoldDB" id="A0A0F4LVD2"/>
<dbReference type="InterPro" id="IPR005627">
    <property type="entry name" value="CutC-like"/>
</dbReference>
<keyword evidence="5" id="KW-1185">Reference proteome</keyword>
<comment type="caution">
    <text evidence="4">The sequence shown here is derived from an EMBL/GenBank/DDBJ whole genome shotgun (WGS) entry which is preliminary data.</text>
</comment>
<reference evidence="4 5" key="1">
    <citation type="submission" date="2015-01" db="EMBL/GenBank/DDBJ databases">
        <title>Comparative genomics of the lactic acid bacteria isolated from the honey bee gut.</title>
        <authorList>
            <person name="Ellegaard K.M."/>
            <person name="Tamarit D."/>
            <person name="Javelind E."/>
            <person name="Olofsson T."/>
            <person name="Andersson S.G."/>
            <person name="Vasquez A."/>
        </authorList>
    </citation>
    <scope>NUCLEOTIDE SEQUENCE [LARGE SCALE GENOMIC DNA]</scope>
    <source>
        <strain evidence="4 5">Hma11</strain>
    </source>
</reference>
<evidence type="ECO:0000256" key="1">
    <source>
        <dbReference type="ARBA" id="ARBA00007768"/>
    </source>
</evidence>
<dbReference type="RefSeq" id="WP_046306979.1">
    <property type="nucleotide sequence ID" value="NZ_KQ034000.1"/>
</dbReference>
<dbReference type="FunFam" id="3.20.20.380:FF:000003">
    <property type="entry name" value="Copper homeostasis protein CutC"/>
    <property type="match status" value="1"/>
</dbReference>
<dbReference type="EMBL" id="JXLG01000005">
    <property type="protein sequence ID" value="KJY61471.1"/>
    <property type="molecule type" value="Genomic_DNA"/>
</dbReference>
<evidence type="ECO:0000256" key="2">
    <source>
        <dbReference type="ARBA" id="ARBA00022490"/>
    </source>
</evidence>
<gene>
    <name evidence="3" type="primary">cutC</name>
    <name evidence="4" type="ORF">JF72_07550</name>
</gene>
<name>A0A0F4LVD2_9LACO</name>
<dbReference type="SUPFAM" id="SSF110395">
    <property type="entry name" value="CutC-like"/>
    <property type="match status" value="1"/>
</dbReference>
<dbReference type="GO" id="GO:0005737">
    <property type="term" value="C:cytoplasm"/>
    <property type="evidence" value="ECO:0007669"/>
    <property type="project" value="UniProtKB-SubCell"/>
</dbReference>
<accession>A0A0F4LVD2</accession>
<dbReference type="HOGENOM" id="CLU_050555_2_0_9"/>
<sequence>MLKEACVENFTNVPKVIAEGANRIELNNDLAAGGTTPSFGVTKKVVEYAHNLNIPVVVMIRPRAGNFVYTKDEIAIMLSDIEMASLAGADGVTFGCIDMNGDLDQENMSKLIQLAHVLDLEVVMHMAFDEIAENQQQNAIDWLSSKKVKRILTHGGSLEQTISDNYPHLKEIINWAKNKIEILPGGGITAQNIAKVARELDVNQMHGTKIVS</sequence>
<comment type="similarity">
    <text evidence="1 3">Belongs to the CutC family.</text>
</comment>
<organism evidence="4 5">
    <name type="scientific">Lactobacillus apis</name>
    <dbReference type="NCBI Taxonomy" id="303541"/>
    <lineage>
        <taxon>Bacteria</taxon>
        <taxon>Bacillati</taxon>
        <taxon>Bacillota</taxon>
        <taxon>Bacilli</taxon>
        <taxon>Lactobacillales</taxon>
        <taxon>Lactobacillaceae</taxon>
        <taxon>Lactobacillus</taxon>
    </lineage>
</organism>
<dbReference type="InterPro" id="IPR036822">
    <property type="entry name" value="CutC-like_dom_sf"/>
</dbReference>
<evidence type="ECO:0000256" key="3">
    <source>
        <dbReference type="HAMAP-Rule" id="MF_00795"/>
    </source>
</evidence>
<proteinExistence type="inferred from homology"/>
<dbReference type="PANTHER" id="PTHR12598">
    <property type="entry name" value="COPPER HOMEOSTASIS PROTEIN CUTC"/>
    <property type="match status" value="1"/>
</dbReference>
<dbReference type="GO" id="GO:0005507">
    <property type="term" value="F:copper ion binding"/>
    <property type="evidence" value="ECO:0007669"/>
    <property type="project" value="TreeGrafter"/>
</dbReference>